<evidence type="ECO:0000256" key="2">
    <source>
        <dbReference type="SAM" id="Phobius"/>
    </source>
</evidence>
<protein>
    <recommendedName>
        <fullName evidence="5">DUF3558 domain-containing protein</fullName>
    </recommendedName>
</protein>
<organism evidence="3 4">
    <name type="scientific">Actinomadura graeca</name>
    <dbReference type="NCBI Taxonomy" id="2750812"/>
    <lineage>
        <taxon>Bacteria</taxon>
        <taxon>Bacillati</taxon>
        <taxon>Actinomycetota</taxon>
        <taxon>Actinomycetes</taxon>
        <taxon>Streptosporangiales</taxon>
        <taxon>Thermomonosporaceae</taxon>
        <taxon>Actinomadura</taxon>
    </lineage>
</organism>
<keyword evidence="2" id="KW-1133">Transmembrane helix</keyword>
<accession>A0ABX8QS73</accession>
<feature type="region of interest" description="Disordered" evidence="1">
    <location>
        <begin position="1"/>
        <end position="22"/>
    </location>
</feature>
<proteinExistence type="predicted"/>
<dbReference type="RefSeq" id="WP_231334839.1">
    <property type="nucleotide sequence ID" value="NZ_CP059572.1"/>
</dbReference>
<evidence type="ECO:0000256" key="1">
    <source>
        <dbReference type="SAM" id="MobiDB-lite"/>
    </source>
</evidence>
<feature type="compositionally biased region" description="Pro residues" evidence="1">
    <location>
        <begin position="87"/>
        <end position="97"/>
    </location>
</feature>
<dbReference type="EMBL" id="CP059572">
    <property type="protein sequence ID" value="QXJ21670.1"/>
    <property type="molecule type" value="Genomic_DNA"/>
</dbReference>
<keyword evidence="2" id="KW-0472">Membrane</keyword>
<dbReference type="Proteomes" id="UP001049518">
    <property type="component" value="Chromosome"/>
</dbReference>
<name>A0ABX8QS73_9ACTN</name>
<feature type="region of interest" description="Disordered" evidence="1">
    <location>
        <begin position="52"/>
        <end position="106"/>
    </location>
</feature>
<keyword evidence="2" id="KW-0812">Transmembrane</keyword>
<feature type="compositionally biased region" description="Polar residues" evidence="1">
    <location>
        <begin position="71"/>
        <end position="84"/>
    </location>
</feature>
<evidence type="ECO:0000313" key="4">
    <source>
        <dbReference type="Proteomes" id="UP001049518"/>
    </source>
</evidence>
<feature type="transmembrane region" description="Helical" evidence="2">
    <location>
        <begin position="28"/>
        <end position="49"/>
    </location>
</feature>
<gene>
    <name evidence="3" type="ORF">AGRA3207_002547</name>
</gene>
<sequence>MGLPRPQESFERPYSAPDPPSAARRPKLLALLVALVSFAVAAVVVFLVMPMGGDGKQARTPPRDLTGGTPDASSEPTSGASSEPTPGESPAPGPTPAQPITSLPKACGTVSKGTIGQIIPGARPRESANSTLTTCTYSATGRAFRWLRVEAHLYAPGNSDDPVKDAQSYYETQWTQAHNAPLVRTIRLEPQAGIGDQAYRWFKADKGQPTVVGQVTARFRNAVVTVSYSEDAPRGGQDGRERSCLANAARVARETLGALR</sequence>
<evidence type="ECO:0000313" key="3">
    <source>
        <dbReference type="EMBL" id="QXJ21670.1"/>
    </source>
</evidence>
<keyword evidence="4" id="KW-1185">Reference proteome</keyword>
<evidence type="ECO:0008006" key="5">
    <source>
        <dbReference type="Google" id="ProtNLM"/>
    </source>
</evidence>
<reference evidence="3" key="1">
    <citation type="submission" date="2020-07" db="EMBL/GenBank/DDBJ databases">
        <authorList>
            <person name="Tarantini F.S."/>
            <person name="Hong K.W."/>
            <person name="Chan K.G."/>
        </authorList>
    </citation>
    <scope>NUCLEOTIDE SEQUENCE</scope>
    <source>
        <strain evidence="3">32-07</strain>
    </source>
</reference>